<organism evidence="2 3">
    <name type="scientific">Corynebacterium heidelbergense</name>
    <dbReference type="NCBI Taxonomy" id="2055947"/>
    <lineage>
        <taxon>Bacteria</taxon>
        <taxon>Bacillati</taxon>
        <taxon>Actinomycetota</taxon>
        <taxon>Actinomycetes</taxon>
        <taxon>Mycobacteriales</taxon>
        <taxon>Corynebacteriaceae</taxon>
        <taxon>Corynebacterium</taxon>
    </lineage>
</organism>
<dbReference type="EMBL" id="PHQP01000010">
    <property type="protein sequence ID" value="RAV34611.1"/>
    <property type="molecule type" value="Genomic_DNA"/>
</dbReference>
<dbReference type="Proteomes" id="UP000251047">
    <property type="component" value="Unassembled WGS sequence"/>
</dbReference>
<name>A0A364VDA4_9CORY</name>
<evidence type="ECO:0000256" key="1">
    <source>
        <dbReference type="SAM" id="Phobius"/>
    </source>
</evidence>
<evidence type="ECO:0000313" key="2">
    <source>
        <dbReference type="EMBL" id="RAV34611.1"/>
    </source>
</evidence>
<evidence type="ECO:0000313" key="3">
    <source>
        <dbReference type="Proteomes" id="UP000251047"/>
    </source>
</evidence>
<sequence length="66" mass="6789">MLCSAWGACALALWAAAVVVWDARTLRLPNALVLPAVPAVWGAAVVCGHAEAILGGILWWAAIALP</sequence>
<dbReference type="AlphaFoldDB" id="A0A364VDA4"/>
<reference evidence="2 3" key="1">
    <citation type="journal article" date="2018" name="Syst. Appl. Microbiol.">
        <title>Corynebacterium heidelbergense sp. nov., isolated from the preen glands of Egyptian geese (Alopochen aegyptiacus).</title>
        <authorList>
            <person name="Braun M.S."/>
            <person name="Wang E."/>
            <person name="Zimmermann S."/>
            <person name="Wink M."/>
        </authorList>
    </citation>
    <scope>NUCLEOTIDE SEQUENCE [LARGE SCALE GENOMIC DNA]</scope>
    <source>
        <strain evidence="2 3">DSM 104638</strain>
    </source>
</reference>
<feature type="non-terminal residue" evidence="2">
    <location>
        <position position="66"/>
    </location>
</feature>
<keyword evidence="1" id="KW-0472">Membrane</keyword>
<gene>
    <name evidence="2" type="ORF">CWC39_02505</name>
</gene>
<keyword evidence="1" id="KW-1133">Transmembrane helix</keyword>
<comment type="caution">
    <text evidence="2">The sequence shown here is derived from an EMBL/GenBank/DDBJ whole genome shotgun (WGS) entry which is preliminary data.</text>
</comment>
<feature type="transmembrane region" description="Helical" evidence="1">
    <location>
        <begin position="41"/>
        <end position="65"/>
    </location>
</feature>
<keyword evidence="1" id="KW-0812">Transmembrane</keyword>
<accession>A0A364VDA4</accession>
<protein>
    <submittedName>
        <fullName evidence="2">Prepilin peptidase</fullName>
    </submittedName>
</protein>
<proteinExistence type="predicted"/>